<reference evidence="3 4" key="1">
    <citation type="submission" date="2018-06" db="EMBL/GenBank/DDBJ databases">
        <title>Actinomadura craniellae sp. nov. isolated from marine sponge Craniella sp.</title>
        <authorList>
            <person name="Li L."/>
            <person name="Xu Q.H."/>
            <person name="Lin H.W."/>
            <person name="Lu Y.H."/>
        </authorList>
    </citation>
    <scope>NUCLEOTIDE SEQUENCE [LARGE SCALE GENOMIC DNA]</scope>
    <source>
        <strain evidence="3 4">LHW63021</strain>
    </source>
</reference>
<gene>
    <name evidence="3" type="ORF">DPM19_19490</name>
</gene>
<feature type="transmembrane region" description="Helical" evidence="1">
    <location>
        <begin position="262"/>
        <end position="281"/>
    </location>
</feature>
<feature type="transmembrane region" description="Helical" evidence="1">
    <location>
        <begin position="159"/>
        <end position="178"/>
    </location>
</feature>
<keyword evidence="3" id="KW-0645">Protease</keyword>
<feature type="transmembrane region" description="Helical" evidence="1">
    <location>
        <begin position="213"/>
        <end position="231"/>
    </location>
</feature>
<feature type="transmembrane region" description="Helical" evidence="1">
    <location>
        <begin position="293"/>
        <end position="316"/>
    </location>
</feature>
<feature type="transmembrane region" description="Helical" evidence="1">
    <location>
        <begin position="30"/>
        <end position="62"/>
    </location>
</feature>
<organism evidence="3 4">
    <name type="scientific">Actinomadura craniellae</name>
    <dbReference type="NCBI Taxonomy" id="2231787"/>
    <lineage>
        <taxon>Bacteria</taxon>
        <taxon>Bacillati</taxon>
        <taxon>Actinomycetota</taxon>
        <taxon>Actinomycetes</taxon>
        <taxon>Streptosporangiales</taxon>
        <taxon>Thermomonosporaceae</taxon>
        <taxon>Actinomadura</taxon>
    </lineage>
</organism>
<dbReference type="AlphaFoldDB" id="A0A365H2E9"/>
<dbReference type="OrthoDB" id="2680086at2"/>
<evidence type="ECO:0000313" key="4">
    <source>
        <dbReference type="Proteomes" id="UP000251891"/>
    </source>
</evidence>
<keyword evidence="3" id="KW-0378">Hydrolase</keyword>
<keyword evidence="3" id="KW-0482">Metalloprotease</keyword>
<dbReference type="Proteomes" id="UP000251891">
    <property type="component" value="Unassembled WGS sequence"/>
</dbReference>
<evidence type="ECO:0000259" key="2">
    <source>
        <dbReference type="Pfam" id="PF02517"/>
    </source>
</evidence>
<feature type="transmembrane region" description="Helical" evidence="1">
    <location>
        <begin position="82"/>
        <end position="102"/>
    </location>
</feature>
<protein>
    <submittedName>
        <fullName evidence="3">CPBP family intramembrane metalloprotease domain-containing protein</fullName>
    </submittedName>
</protein>
<dbReference type="GO" id="GO:0008237">
    <property type="term" value="F:metallopeptidase activity"/>
    <property type="evidence" value="ECO:0007669"/>
    <property type="project" value="UniProtKB-KW"/>
</dbReference>
<dbReference type="GO" id="GO:0080120">
    <property type="term" value="P:CAAX-box protein maturation"/>
    <property type="evidence" value="ECO:0007669"/>
    <property type="project" value="UniProtKB-ARBA"/>
</dbReference>
<keyword evidence="4" id="KW-1185">Reference proteome</keyword>
<accession>A0A365H2E9</accession>
<proteinExistence type="predicted"/>
<dbReference type="GO" id="GO:0004175">
    <property type="term" value="F:endopeptidase activity"/>
    <property type="evidence" value="ECO:0007669"/>
    <property type="project" value="UniProtKB-ARBA"/>
</dbReference>
<name>A0A365H2E9_9ACTN</name>
<feature type="domain" description="CAAX prenyl protease 2/Lysostaphin resistance protein A-like" evidence="2">
    <location>
        <begin position="168"/>
        <end position="273"/>
    </location>
</feature>
<keyword evidence="1" id="KW-0812">Transmembrane</keyword>
<comment type="caution">
    <text evidence="3">The sequence shown here is derived from an EMBL/GenBank/DDBJ whole genome shotgun (WGS) entry which is preliminary data.</text>
</comment>
<keyword evidence="1" id="KW-1133">Transmembrane helix</keyword>
<sequence>MRPAPRPVWTVPAPPGSPYHRLARTPLHRWWRLLVGSLLILVSAIALMIPAGVAVAVIHFATGGGEPVLSETEILGDPTADLALQLVLLAVFIPPVLFAAWVVQRRRPGTLSSVLGRLRWRWLLLCCGLAVVACLLSVGLAYLVEELFPTAPPAEPEHWVGWSEFLLPAVLILLLVPFQATAEEYVFRGWLLQGIAACTLETRTGRIGRAASAVFRTPWPAIAVSGVLFTAGHGYTGWGLLDIFGFAVLAGWLAVRTGGLEASIAIHVFNNLMAFWLIAAFGQLDSALQQGDVPLQTVIADLIPLAVYGALVVFAARWRRVATVSPPAGDRAPVPAS</sequence>
<dbReference type="InterPro" id="IPR003675">
    <property type="entry name" value="Rce1/LyrA-like_dom"/>
</dbReference>
<dbReference type="Pfam" id="PF02517">
    <property type="entry name" value="Rce1-like"/>
    <property type="match status" value="1"/>
</dbReference>
<evidence type="ECO:0000313" key="3">
    <source>
        <dbReference type="EMBL" id="RAY13277.1"/>
    </source>
</evidence>
<dbReference type="GO" id="GO:0006508">
    <property type="term" value="P:proteolysis"/>
    <property type="evidence" value="ECO:0007669"/>
    <property type="project" value="UniProtKB-KW"/>
</dbReference>
<evidence type="ECO:0000256" key="1">
    <source>
        <dbReference type="SAM" id="Phobius"/>
    </source>
</evidence>
<feature type="transmembrane region" description="Helical" evidence="1">
    <location>
        <begin position="237"/>
        <end position="255"/>
    </location>
</feature>
<dbReference type="RefSeq" id="WP_111869401.1">
    <property type="nucleotide sequence ID" value="NZ_QLYX01000009.1"/>
</dbReference>
<feature type="transmembrane region" description="Helical" evidence="1">
    <location>
        <begin position="122"/>
        <end position="144"/>
    </location>
</feature>
<dbReference type="EMBL" id="QLYX01000009">
    <property type="protein sequence ID" value="RAY13277.1"/>
    <property type="molecule type" value="Genomic_DNA"/>
</dbReference>
<keyword evidence="1" id="KW-0472">Membrane</keyword>